<comment type="caution">
    <text evidence="2">The sequence shown here is derived from an EMBL/GenBank/DDBJ whole genome shotgun (WGS) entry which is preliminary data.</text>
</comment>
<dbReference type="RefSeq" id="WP_077670139.1">
    <property type="nucleotide sequence ID" value="NZ_MUFR01000058.1"/>
</dbReference>
<dbReference type="EMBL" id="MUFR01000058">
    <property type="protein sequence ID" value="OOF32783.1"/>
    <property type="molecule type" value="Genomic_DNA"/>
</dbReference>
<gene>
    <name evidence="2" type="ORF">BZJ21_14300</name>
</gene>
<dbReference type="PANTHER" id="PTHR46401">
    <property type="entry name" value="GLYCOSYLTRANSFERASE WBBK-RELATED"/>
    <property type="match status" value="1"/>
</dbReference>
<keyword evidence="3" id="KW-1185">Reference proteome</keyword>
<dbReference type="Gene3D" id="3.40.50.2000">
    <property type="entry name" value="Glycogen Phosphorylase B"/>
    <property type="match status" value="2"/>
</dbReference>
<accession>A0ABX3KN86</accession>
<name>A0ABX3KN86_SALCS</name>
<evidence type="ECO:0000259" key="1">
    <source>
        <dbReference type="Pfam" id="PF00534"/>
    </source>
</evidence>
<feature type="domain" description="Glycosyl transferase family 1" evidence="1">
    <location>
        <begin position="190"/>
        <end position="351"/>
    </location>
</feature>
<dbReference type="Pfam" id="PF00534">
    <property type="entry name" value="Glycos_transf_1"/>
    <property type="match status" value="1"/>
</dbReference>
<dbReference type="SUPFAM" id="SSF53756">
    <property type="entry name" value="UDP-Glycosyltransferase/glycogen phosphorylase"/>
    <property type="match status" value="1"/>
</dbReference>
<sequence length="380" mass="43670">MKILFQYYNGGGGALENIIILLENLANEYPDDEFVIVCNAASKLNRLAHMTNVRIVVPKEFLCKELTRLQLGFWGLKSIVNKVRPDIVWSMNLGSYVRLKPVNLLSVNNAHQVYPLKDTGSHPKSKFHVILMRFFFRLSLKAADCSITQTEVVKKHLLEISPDKEVYVFTKVVDERKDIVAALPPREVIEKLNSMGGNIPMLYIATNYAHKNHKVILDALDILVRRGKKVSLILSLTEDEAINIGGEIAVRLIKRNYLCCIGWVDKSWLKYLYDFSYICLMPSTLESLSSAHLEAMAWKVPQISSNMPFSHETCRDASLYCDKSNANDWSEMIVKLIQDPVIYRELKNKAELRINEFPKGWKEVAHKYHDMFLHELNRKV</sequence>
<reference evidence="3" key="1">
    <citation type="submission" date="2017-01" db="EMBL/GenBank/DDBJ databases">
        <title>Draft genome of the species Salinivibrio costicola subsp. alcaliphilus.</title>
        <authorList>
            <person name="Lopez-Hermoso C."/>
            <person name="De La Haba R."/>
            <person name="Sanchez-Porro C."/>
            <person name="Ventosa A."/>
        </authorList>
    </citation>
    <scope>NUCLEOTIDE SEQUENCE [LARGE SCALE GENOMIC DNA]</scope>
    <source>
        <strain evidence="3">CBH448</strain>
    </source>
</reference>
<dbReference type="InterPro" id="IPR001296">
    <property type="entry name" value="Glyco_trans_1"/>
</dbReference>
<evidence type="ECO:0000313" key="3">
    <source>
        <dbReference type="Proteomes" id="UP000189431"/>
    </source>
</evidence>
<evidence type="ECO:0000313" key="2">
    <source>
        <dbReference type="EMBL" id="OOF32783.1"/>
    </source>
</evidence>
<organism evidence="2 3">
    <name type="scientific">Salinivibrio costicola subsp. alcaliphilus</name>
    <dbReference type="NCBI Taxonomy" id="272773"/>
    <lineage>
        <taxon>Bacteria</taxon>
        <taxon>Pseudomonadati</taxon>
        <taxon>Pseudomonadota</taxon>
        <taxon>Gammaproteobacteria</taxon>
        <taxon>Vibrionales</taxon>
        <taxon>Vibrionaceae</taxon>
        <taxon>Salinivibrio</taxon>
    </lineage>
</organism>
<dbReference type="PANTHER" id="PTHR46401:SF8">
    <property type="entry name" value="BLL6006 PROTEIN"/>
    <property type="match status" value="1"/>
</dbReference>
<dbReference type="Proteomes" id="UP000189431">
    <property type="component" value="Unassembled WGS sequence"/>
</dbReference>
<proteinExistence type="predicted"/>
<protein>
    <recommendedName>
        <fullName evidence="1">Glycosyl transferase family 1 domain-containing protein</fullName>
    </recommendedName>
</protein>